<organism evidence="2">
    <name type="scientific">Psilocybe cubensis</name>
    <name type="common">Psychedelic mushroom</name>
    <name type="synonym">Stropharia cubensis</name>
    <dbReference type="NCBI Taxonomy" id="181762"/>
    <lineage>
        <taxon>Eukaryota</taxon>
        <taxon>Fungi</taxon>
        <taxon>Dikarya</taxon>
        <taxon>Basidiomycota</taxon>
        <taxon>Agaricomycotina</taxon>
        <taxon>Agaricomycetes</taxon>
        <taxon>Agaricomycetidae</taxon>
        <taxon>Agaricales</taxon>
        <taxon>Agaricineae</taxon>
        <taxon>Strophariaceae</taxon>
        <taxon>Psilocybe</taxon>
    </lineage>
</organism>
<keyword evidence="1" id="KW-0472">Membrane</keyword>
<protein>
    <submittedName>
        <fullName evidence="2">Uncharacterized protein</fullName>
    </submittedName>
</protein>
<evidence type="ECO:0000313" key="2">
    <source>
        <dbReference type="EMBL" id="KAG5162621.1"/>
    </source>
</evidence>
<comment type="caution">
    <text evidence="2">The sequence shown here is derived from an EMBL/GenBank/DDBJ whole genome shotgun (WGS) entry which is preliminary data.</text>
</comment>
<name>A0A8H8CEH9_PSICU</name>
<accession>A0A8H8CEH9</accession>
<keyword evidence="1" id="KW-0812">Transmembrane</keyword>
<evidence type="ECO:0000256" key="1">
    <source>
        <dbReference type="SAM" id="Phobius"/>
    </source>
</evidence>
<dbReference type="EMBL" id="JAFIQS010000018">
    <property type="protein sequence ID" value="KAG5162621.1"/>
    <property type="molecule type" value="Genomic_DNA"/>
</dbReference>
<dbReference type="AlphaFoldDB" id="A0A8H8CEH9"/>
<keyword evidence="1" id="KW-1133">Transmembrane helix</keyword>
<sequence>MVQMFYAYRIFRLTRCFRHNHRILICIVSSIIILSLAQLVGGIALGIEMAKSKFFSKIVTNASRTSSMVRILFLGIISIERELNSFGLGERSYVTYALQSACSI</sequence>
<proteinExistence type="predicted"/>
<feature type="transmembrane region" description="Helical" evidence="1">
    <location>
        <begin position="21"/>
        <end position="47"/>
    </location>
</feature>
<reference evidence="2" key="1">
    <citation type="submission" date="2021-02" db="EMBL/GenBank/DDBJ databases">
        <title>Psilocybe cubensis genome.</title>
        <authorList>
            <person name="Mckernan K.J."/>
            <person name="Crawford S."/>
            <person name="Trippe A."/>
            <person name="Kane L.T."/>
            <person name="Mclaughlin S."/>
        </authorList>
    </citation>
    <scope>NUCLEOTIDE SEQUENCE [LARGE SCALE GENOMIC DNA]</scope>
    <source>
        <strain evidence="2">MGC-MH-2018</strain>
    </source>
</reference>
<gene>
    <name evidence="2" type="ORF">JR316_012506</name>
</gene>